<accession>A0A9Q0F1A1</accession>
<sequence length="291" mass="32354">MHPQTPARKSIPCSPISPGMPSQRPPSSMPLTTPFPTVIPSTQPSLPNAPPLPPPLPSVLPPLVNFPYPQPHSWGHPQAASTTLAPVIHPTSVPQNYYHQPTAPVTLPIIQPSHQSYSAPINQHNHQVPSSQPHQPKPLHFSKWSRKVIHSAIENNLAVSIYVANIPLRWLPTDVHLLMSRFGEVLDVFIPQKRNKQGKRFAFVRFRNNIDTQHLLRRITSVEVDGTALVANIARGRKGIILNKNISHDKATVEAHQAFTKAGRSFVDTGVDWVIFKLEEPSHLSLGYTIR</sequence>
<dbReference type="SMART" id="SM00360">
    <property type="entry name" value="RRM"/>
    <property type="match status" value="1"/>
</dbReference>
<dbReference type="PROSITE" id="PS50102">
    <property type="entry name" value="RRM"/>
    <property type="match status" value="1"/>
</dbReference>
<dbReference type="Gene3D" id="3.30.70.330">
    <property type="match status" value="1"/>
</dbReference>
<dbReference type="CDD" id="cd00590">
    <property type="entry name" value="RRM_SF"/>
    <property type="match status" value="1"/>
</dbReference>
<evidence type="ECO:0000313" key="5">
    <source>
        <dbReference type="Proteomes" id="UP001141552"/>
    </source>
</evidence>
<evidence type="ECO:0000259" key="3">
    <source>
        <dbReference type="PROSITE" id="PS50102"/>
    </source>
</evidence>
<dbReference type="AlphaFoldDB" id="A0A9Q0F1A1"/>
<feature type="domain" description="RRM" evidence="3">
    <location>
        <begin position="159"/>
        <end position="236"/>
    </location>
</feature>
<organism evidence="4 5">
    <name type="scientific">Turnera subulata</name>
    <dbReference type="NCBI Taxonomy" id="218843"/>
    <lineage>
        <taxon>Eukaryota</taxon>
        <taxon>Viridiplantae</taxon>
        <taxon>Streptophyta</taxon>
        <taxon>Embryophyta</taxon>
        <taxon>Tracheophyta</taxon>
        <taxon>Spermatophyta</taxon>
        <taxon>Magnoliopsida</taxon>
        <taxon>eudicotyledons</taxon>
        <taxon>Gunneridae</taxon>
        <taxon>Pentapetalae</taxon>
        <taxon>rosids</taxon>
        <taxon>fabids</taxon>
        <taxon>Malpighiales</taxon>
        <taxon>Passifloraceae</taxon>
        <taxon>Turnera</taxon>
    </lineage>
</organism>
<reference evidence="4" key="2">
    <citation type="journal article" date="2023" name="Plants (Basel)">
        <title>Annotation of the Turnera subulata (Passifloraceae) Draft Genome Reveals the S-Locus Evolved after the Divergence of Turneroideae from Passifloroideae in a Stepwise Manner.</title>
        <authorList>
            <person name="Henning P.M."/>
            <person name="Roalson E.H."/>
            <person name="Mir W."/>
            <person name="McCubbin A.G."/>
            <person name="Shore J.S."/>
        </authorList>
    </citation>
    <scope>NUCLEOTIDE SEQUENCE</scope>
    <source>
        <strain evidence="4">F60SS</strain>
    </source>
</reference>
<dbReference type="OrthoDB" id="360390at2759"/>
<dbReference type="EMBL" id="JAKUCV010007532">
    <property type="protein sequence ID" value="KAJ4823054.1"/>
    <property type="molecule type" value="Genomic_DNA"/>
</dbReference>
<keyword evidence="5" id="KW-1185">Reference proteome</keyword>
<name>A0A9Q0F1A1_9ROSI</name>
<dbReference type="GO" id="GO:0003723">
    <property type="term" value="F:RNA binding"/>
    <property type="evidence" value="ECO:0007669"/>
    <property type="project" value="UniProtKB-UniRule"/>
</dbReference>
<dbReference type="Pfam" id="PF00076">
    <property type="entry name" value="RRM_1"/>
    <property type="match status" value="1"/>
</dbReference>
<feature type="region of interest" description="Disordered" evidence="2">
    <location>
        <begin position="1"/>
        <end position="53"/>
    </location>
</feature>
<dbReference type="InterPro" id="IPR000504">
    <property type="entry name" value="RRM_dom"/>
</dbReference>
<evidence type="ECO:0000256" key="2">
    <source>
        <dbReference type="SAM" id="MobiDB-lite"/>
    </source>
</evidence>
<comment type="caution">
    <text evidence="4">The sequence shown here is derived from an EMBL/GenBank/DDBJ whole genome shotgun (WGS) entry which is preliminary data.</text>
</comment>
<reference evidence="4" key="1">
    <citation type="submission" date="2022-02" db="EMBL/GenBank/DDBJ databases">
        <authorList>
            <person name="Henning P.M."/>
            <person name="McCubbin A.G."/>
            <person name="Shore J.S."/>
        </authorList>
    </citation>
    <scope>NUCLEOTIDE SEQUENCE</scope>
    <source>
        <strain evidence="4">F60SS</strain>
        <tissue evidence="4">Leaves</tissue>
    </source>
</reference>
<dbReference type="Proteomes" id="UP001141552">
    <property type="component" value="Unassembled WGS sequence"/>
</dbReference>
<gene>
    <name evidence="4" type="ORF">Tsubulata_027791</name>
</gene>
<dbReference type="InterPro" id="IPR035979">
    <property type="entry name" value="RBD_domain_sf"/>
</dbReference>
<proteinExistence type="predicted"/>
<evidence type="ECO:0000313" key="4">
    <source>
        <dbReference type="EMBL" id="KAJ4823054.1"/>
    </source>
</evidence>
<dbReference type="SUPFAM" id="SSF54928">
    <property type="entry name" value="RNA-binding domain, RBD"/>
    <property type="match status" value="1"/>
</dbReference>
<dbReference type="InterPro" id="IPR012677">
    <property type="entry name" value="Nucleotide-bd_a/b_plait_sf"/>
</dbReference>
<keyword evidence="1" id="KW-0694">RNA-binding</keyword>
<feature type="compositionally biased region" description="Polar residues" evidence="2">
    <location>
        <begin position="29"/>
        <end position="43"/>
    </location>
</feature>
<protein>
    <recommendedName>
        <fullName evidence="3">RRM domain-containing protein</fullName>
    </recommendedName>
</protein>
<evidence type="ECO:0000256" key="1">
    <source>
        <dbReference type="PROSITE-ProRule" id="PRU00176"/>
    </source>
</evidence>